<keyword evidence="2" id="KW-1185">Reference proteome</keyword>
<dbReference type="EMBL" id="FUWZ01000001">
    <property type="protein sequence ID" value="SJZ78127.1"/>
    <property type="molecule type" value="Genomic_DNA"/>
</dbReference>
<evidence type="ECO:0000313" key="1">
    <source>
        <dbReference type="EMBL" id="SJZ78127.1"/>
    </source>
</evidence>
<name>A0A1T4NGH9_9BACT</name>
<organism evidence="1 2">
    <name type="scientific">Chitinophaga eiseniae</name>
    <dbReference type="NCBI Taxonomy" id="634771"/>
    <lineage>
        <taxon>Bacteria</taxon>
        <taxon>Pseudomonadati</taxon>
        <taxon>Bacteroidota</taxon>
        <taxon>Chitinophagia</taxon>
        <taxon>Chitinophagales</taxon>
        <taxon>Chitinophagaceae</taxon>
        <taxon>Chitinophaga</taxon>
    </lineage>
</organism>
<dbReference type="AlphaFoldDB" id="A0A1T4NGH9"/>
<dbReference type="RefSeq" id="WP_078668167.1">
    <property type="nucleotide sequence ID" value="NZ_FUWZ01000001.1"/>
</dbReference>
<accession>A0A1T4NGH9</accession>
<evidence type="ECO:0000313" key="2">
    <source>
        <dbReference type="Proteomes" id="UP000190367"/>
    </source>
</evidence>
<dbReference type="Proteomes" id="UP000190367">
    <property type="component" value="Unassembled WGS sequence"/>
</dbReference>
<gene>
    <name evidence="1" type="ORF">SAMN04488128_1011571</name>
</gene>
<sequence>MKKSALLLSAVFIISVIAGVVASKARVNHRIYVPYDNEDVCDHTLTGKEIPGPDHNGANATTVPGQPCSKVFITDNPQN</sequence>
<proteinExistence type="predicted"/>
<reference evidence="2" key="1">
    <citation type="submission" date="2017-02" db="EMBL/GenBank/DDBJ databases">
        <authorList>
            <person name="Varghese N."/>
            <person name="Submissions S."/>
        </authorList>
    </citation>
    <scope>NUCLEOTIDE SEQUENCE [LARGE SCALE GENOMIC DNA]</scope>
    <source>
        <strain evidence="2">DSM 22224</strain>
    </source>
</reference>
<dbReference type="STRING" id="634771.SAMN04488128_1011571"/>
<protein>
    <submittedName>
        <fullName evidence="1">Uncharacterized protein</fullName>
    </submittedName>
</protein>